<evidence type="ECO:0000256" key="3">
    <source>
        <dbReference type="SAM" id="Phobius"/>
    </source>
</evidence>
<feature type="domain" description="Gram-positive cocci surface proteins LPxTG" evidence="5">
    <location>
        <begin position="257"/>
        <end position="281"/>
    </location>
</feature>
<dbReference type="AlphaFoldDB" id="A0A9N8HLU1"/>
<proteinExistence type="predicted"/>
<dbReference type="InterPro" id="IPR019931">
    <property type="entry name" value="LPXTG_anchor"/>
</dbReference>
<evidence type="ECO:0000256" key="2">
    <source>
        <dbReference type="SAM" id="MobiDB-lite"/>
    </source>
</evidence>
<comment type="caution">
    <text evidence="6">The sequence shown here is derived from an EMBL/GenBank/DDBJ whole genome shotgun (WGS) entry which is preliminary data.</text>
</comment>
<keyword evidence="1" id="KW-0964">Secreted</keyword>
<keyword evidence="4" id="KW-0732">Signal</keyword>
<keyword evidence="3" id="KW-1133">Transmembrane helix</keyword>
<accession>A0A9N8HLU1</accession>
<reference evidence="6" key="1">
    <citation type="submission" date="2020-06" db="EMBL/GenBank/DDBJ databases">
        <authorList>
            <consortium name="Plant Systems Biology data submission"/>
        </authorList>
    </citation>
    <scope>NUCLEOTIDE SEQUENCE</scope>
    <source>
        <strain evidence="6">D6</strain>
    </source>
</reference>
<evidence type="ECO:0000313" key="6">
    <source>
        <dbReference type="EMBL" id="CAB9517225.1"/>
    </source>
</evidence>
<feature type="signal peptide" evidence="4">
    <location>
        <begin position="1"/>
        <end position="23"/>
    </location>
</feature>
<evidence type="ECO:0000259" key="5">
    <source>
        <dbReference type="Pfam" id="PF00746"/>
    </source>
</evidence>
<dbReference type="Proteomes" id="UP001153069">
    <property type="component" value="Unassembled WGS sequence"/>
</dbReference>
<keyword evidence="3" id="KW-0472">Membrane</keyword>
<evidence type="ECO:0000256" key="1">
    <source>
        <dbReference type="ARBA" id="ARBA00022525"/>
    </source>
</evidence>
<evidence type="ECO:0000313" key="7">
    <source>
        <dbReference type="Proteomes" id="UP001153069"/>
    </source>
</evidence>
<feature type="transmembrane region" description="Helical" evidence="3">
    <location>
        <begin position="258"/>
        <end position="276"/>
    </location>
</feature>
<gene>
    <name evidence="6" type="ORF">SEMRO_841_G209520.1</name>
</gene>
<feature type="compositionally biased region" description="Polar residues" evidence="2">
    <location>
        <begin position="291"/>
        <end position="305"/>
    </location>
</feature>
<feature type="chain" id="PRO_5040246924" description="Gram-positive cocci surface proteins LPxTG domain-containing protein" evidence="4">
    <location>
        <begin position="24"/>
        <end position="305"/>
    </location>
</feature>
<feature type="region of interest" description="Disordered" evidence="2">
    <location>
        <begin position="285"/>
        <end position="305"/>
    </location>
</feature>
<sequence>MFHLSCFPVVTLLLLALPKSVGSAGIVDHTHHYDAREWDVESPQGNPCATQRGFFGSTAKFEAYISYQYELTLKNGEYLQDTLFGSDLESRSVGEGSNIGMQGLFGAVEAGIANALLESQVFDSVCSNGVARGPYKQRGEGRKLRQRQMRAVGISSNPEDQILEGLTCRAFVNETDGPCLVVDGEFVIYLDVFEELDETMARMLETLMNDDQQLDNAHPYIQKVRYVDISSDIVSENNGEEIQQGQPGGNSATLSSSFYALLAAGAFIMVGTAVFYRRRRRAAEHDGGTTLAPNASQLQETPSLQ</sequence>
<dbReference type="Pfam" id="PF00746">
    <property type="entry name" value="Gram_pos_anchor"/>
    <property type="match status" value="1"/>
</dbReference>
<dbReference type="EMBL" id="CAICTM010000840">
    <property type="protein sequence ID" value="CAB9517225.1"/>
    <property type="molecule type" value="Genomic_DNA"/>
</dbReference>
<organism evidence="6 7">
    <name type="scientific">Seminavis robusta</name>
    <dbReference type="NCBI Taxonomy" id="568900"/>
    <lineage>
        <taxon>Eukaryota</taxon>
        <taxon>Sar</taxon>
        <taxon>Stramenopiles</taxon>
        <taxon>Ochrophyta</taxon>
        <taxon>Bacillariophyta</taxon>
        <taxon>Bacillariophyceae</taxon>
        <taxon>Bacillariophycidae</taxon>
        <taxon>Naviculales</taxon>
        <taxon>Naviculaceae</taxon>
        <taxon>Seminavis</taxon>
    </lineage>
</organism>
<protein>
    <recommendedName>
        <fullName evidence="5">Gram-positive cocci surface proteins LPxTG domain-containing protein</fullName>
    </recommendedName>
</protein>
<evidence type="ECO:0000256" key="4">
    <source>
        <dbReference type="SAM" id="SignalP"/>
    </source>
</evidence>
<name>A0A9N8HLU1_9STRA</name>
<keyword evidence="7" id="KW-1185">Reference proteome</keyword>
<keyword evidence="3" id="KW-0812">Transmembrane</keyword>